<proteinExistence type="predicted"/>
<protein>
    <recommendedName>
        <fullName evidence="3">Reverse transcriptase domain-containing protein</fullName>
    </recommendedName>
</protein>
<evidence type="ECO:0000313" key="1">
    <source>
        <dbReference type="EMBL" id="KAK2654817.1"/>
    </source>
</evidence>
<dbReference type="Proteomes" id="UP001280121">
    <property type="component" value="Unassembled WGS sequence"/>
</dbReference>
<keyword evidence="2" id="KW-1185">Reference proteome</keyword>
<evidence type="ECO:0008006" key="3">
    <source>
        <dbReference type="Google" id="ProtNLM"/>
    </source>
</evidence>
<dbReference type="AlphaFoldDB" id="A0AAD9X8R2"/>
<dbReference type="EMBL" id="JANJYI010000004">
    <property type="protein sequence ID" value="KAK2654817.1"/>
    <property type="molecule type" value="Genomic_DNA"/>
</dbReference>
<reference evidence="1" key="1">
    <citation type="journal article" date="2023" name="Plant J.">
        <title>Genome sequences and population genomics provide insights into the demographic history, inbreeding, and mutation load of two 'living fossil' tree species of Dipteronia.</title>
        <authorList>
            <person name="Feng Y."/>
            <person name="Comes H.P."/>
            <person name="Chen J."/>
            <person name="Zhu S."/>
            <person name="Lu R."/>
            <person name="Zhang X."/>
            <person name="Li P."/>
            <person name="Qiu J."/>
            <person name="Olsen K.M."/>
            <person name="Qiu Y."/>
        </authorList>
    </citation>
    <scope>NUCLEOTIDE SEQUENCE</scope>
    <source>
        <strain evidence="1">KIB01</strain>
    </source>
</reference>
<comment type="caution">
    <text evidence="1">The sequence shown here is derived from an EMBL/GenBank/DDBJ whole genome shotgun (WGS) entry which is preliminary data.</text>
</comment>
<dbReference type="PANTHER" id="PTHR46890:SF49">
    <property type="entry name" value="RNA-DIRECTED DNA POLYMERASE"/>
    <property type="match status" value="1"/>
</dbReference>
<dbReference type="InterPro" id="IPR052343">
    <property type="entry name" value="Retrotransposon-Effector_Assoc"/>
</dbReference>
<dbReference type="PANTHER" id="PTHR46890">
    <property type="entry name" value="NON-LTR RETROLELEMENT REVERSE TRANSCRIPTASE-LIKE PROTEIN-RELATED"/>
    <property type="match status" value="1"/>
</dbReference>
<gene>
    <name evidence="1" type="ORF">Ddye_014673</name>
</gene>
<sequence length="98" mass="11225">MEEFHRNGLVVEELNKSFIALIPKCIDPKTMKDFRPISLVGALYKILEKVLANCMRKVINSVVGETQMAFVRNRQILDSLVIAEEIIHQWKKSREGGV</sequence>
<name>A0AAD9X8R2_9ROSI</name>
<accession>A0AAD9X8R2</accession>
<organism evidence="1 2">
    <name type="scientific">Dipteronia dyeriana</name>
    <dbReference type="NCBI Taxonomy" id="168575"/>
    <lineage>
        <taxon>Eukaryota</taxon>
        <taxon>Viridiplantae</taxon>
        <taxon>Streptophyta</taxon>
        <taxon>Embryophyta</taxon>
        <taxon>Tracheophyta</taxon>
        <taxon>Spermatophyta</taxon>
        <taxon>Magnoliopsida</taxon>
        <taxon>eudicotyledons</taxon>
        <taxon>Gunneridae</taxon>
        <taxon>Pentapetalae</taxon>
        <taxon>rosids</taxon>
        <taxon>malvids</taxon>
        <taxon>Sapindales</taxon>
        <taxon>Sapindaceae</taxon>
        <taxon>Hippocastanoideae</taxon>
        <taxon>Acereae</taxon>
        <taxon>Dipteronia</taxon>
    </lineage>
</organism>
<evidence type="ECO:0000313" key="2">
    <source>
        <dbReference type="Proteomes" id="UP001280121"/>
    </source>
</evidence>